<dbReference type="GO" id="GO:0003676">
    <property type="term" value="F:nucleic acid binding"/>
    <property type="evidence" value="ECO:0007669"/>
    <property type="project" value="InterPro"/>
</dbReference>
<dbReference type="PROSITE" id="PS50158">
    <property type="entry name" value="ZF_CCHC"/>
    <property type="match status" value="1"/>
</dbReference>
<feature type="domain" description="CCHC-type" evidence="3">
    <location>
        <begin position="121"/>
        <end position="134"/>
    </location>
</feature>
<keyword evidence="1" id="KW-0479">Metal-binding</keyword>
<proteinExistence type="predicted"/>
<dbReference type="EMBL" id="JAZDWU010000011">
    <property type="protein sequence ID" value="KAK9986595.1"/>
    <property type="molecule type" value="Genomic_DNA"/>
</dbReference>
<protein>
    <recommendedName>
        <fullName evidence="3">CCHC-type domain-containing protein</fullName>
    </recommendedName>
</protein>
<dbReference type="PANTHER" id="PTHR31286:SF99">
    <property type="entry name" value="DUF4283 DOMAIN-CONTAINING PROTEIN"/>
    <property type="match status" value="1"/>
</dbReference>
<dbReference type="AlphaFoldDB" id="A0AAW2BRD2"/>
<dbReference type="InterPro" id="IPR001878">
    <property type="entry name" value="Znf_CCHC"/>
</dbReference>
<evidence type="ECO:0000259" key="3">
    <source>
        <dbReference type="PROSITE" id="PS50158"/>
    </source>
</evidence>
<dbReference type="GO" id="GO:0008270">
    <property type="term" value="F:zinc ion binding"/>
    <property type="evidence" value="ECO:0007669"/>
    <property type="project" value="UniProtKB-KW"/>
</dbReference>
<keyword evidence="5" id="KW-1185">Reference proteome</keyword>
<gene>
    <name evidence="4" type="ORF">SO802_031546</name>
</gene>
<keyword evidence="1" id="KW-0863">Zinc-finger</keyword>
<dbReference type="InterPro" id="IPR040256">
    <property type="entry name" value="At4g02000-like"/>
</dbReference>
<dbReference type="PANTHER" id="PTHR31286">
    <property type="entry name" value="GLYCINE-RICH CELL WALL STRUCTURAL PROTEIN 1.8-LIKE"/>
    <property type="match status" value="1"/>
</dbReference>
<accession>A0AAW2BRD2</accession>
<evidence type="ECO:0000313" key="5">
    <source>
        <dbReference type="Proteomes" id="UP001459277"/>
    </source>
</evidence>
<organism evidence="4 5">
    <name type="scientific">Lithocarpus litseifolius</name>
    <dbReference type="NCBI Taxonomy" id="425828"/>
    <lineage>
        <taxon>Eukaryota</taxon>
        <taxon>Viridiplantae</taxon>
        <taxon>Streptophyta</taxon>
        <taxon>Embryophyta</taxon>
        <taxon>Tracheophyta</taxon>
        <taxon>Spermatophyta</taxon>
        <taxon>Magnoliopsida</taxon>
        <taxon>eudicotyledons</taxon>
        <taxon>Gunneridae</taxon>
        <taxon>Pentapetalae</taxon>
        <taxon>rosids</taxon>
        <taxon>fabids</taxon>
        <taxon>Fagales</taxon>
        <taxon>Fagaceae</taxon>
        <taxon>Lithocarpus</taxon>
    </lineage>
</organism>
<evidence type="ECO:0000313" key="4">
    <source>
        <dbReference type="EMBL" id="KAK9986595.1"/>
    </source>
</evidence>
<reference evidence="4 5" key="1">
    <citation type="submission" date="2024-01" db="EMBL/GenBank/DDBJ databases">
        <title>A telomere-to-telomere, gap-free genome of sweet tea (Lithocarpus litseifolius).</title>
        <authorList>
            <person name="Zhou J."/>
        </authorList>
    </citation>
    <scope>NUCLEOTIDE SEQUENCE [LARGE SCALE GENOMIC DNA]</scope>
    <source>
        <strain evidence="4">Zhou-2022a</strain>
        <tissue evidence="4">Leaf</tissue>
    </source>
</reference>
<evidence type="ECO:0000256" key="1">
    <source>
        <dbReference type="PROSITE-ProRule" id="PRU00047"/>
    </source>
</evidence>
<feature type="region of interest" description="Disordered" evidence="2">
    <location>
        <begin position="141"/>
        <end position="180"/>
    </location>
</feature>
<feature type="compositionally biased region" description="Polar residues" evidence="2">
    <location>
        <begin position="142"/>
        <end position="161"/>
    </location>
</feature>
<sequence length="180" mass="20266">MQEDAKSDTEEDNLCEGRLDIVDLGYDYFLARFETKEDLDQVAVWVRFPGLPIEFYNIEVLKKIGSSIGLVLRIESHTASNVRGRYARLSVQVNLDKPLITTILVGKFMQQVLYEGIHTLCFACGRLGHKRETCEFVVKGPQQPSNSTHIDSCQTQPDTNAKTPVKPTDPPTVEYDTFGP</sequence>
<dbReference type="Proteomes" id="UP001459277">
    <property type="component" value="Unassembled WGS sequence"/>
</dbReference>
<evidence type="ECO:0000256" key="2">
    <source>
        <dbReference type="SAM" id="MobiDB-lite"/>
    </source>
</evidence>
<name>A0AAW2BRD2_9ROSI</name>
<comment type="caution">
    <text evidence="4">The sequence shown here is derived from an EMBL/GenBank/DDBJ whole genome shotgun (WGS) entry which is preliminary data.</text>
</comment>
<keyword evidence="1" id="KW-0862">Zinc</keyword>